<dbReference type="InterPro" id="IPR036779">
    <property type="entry name" value="LysM_dom_sf"/>
</dbReference>
<feature type="region of interest" description="Disordered" evidence="1">
    <location>
        <begin position="43"/>
        <end position="70"/>
    </location>
</feature>
<evidence type="ECO:0000313" key="4">
    <source>
        <dbReference type="EMBL" id="AVP96330.1"/>
    </source>
</evidence>
<accession>A0A2P1PNA5</accession>
<dbReference type="PANTHER" id="PTHR33734:SF22">
    <property type="entry name" value="MEMBRANE-BOUND LYTIC MUREIN TRANSGLYCOSYLASE D"/>
    <property type="match status" value="1"/>
</dbReference>
<dbReference type="OrthoDB" id="9815002at2"/>
<evidence type="ECO:0000313" key="5">
    <source>
        <dbReference type="Proteomes" id="UP000241074"/>
    </source>
</evidence>
<feature type="chain" id="PRO_5015111031" description="LysM domain-containing protein" evidence="2">
    <location>
        <begin position="35"/>
        <end position="475"/>
    </location>
</feature>
<dbReference type="Gene3D" id="3.10.350.10">
    <property type="entry name" value="LysM domain"/>
    <property type="match status" value="1"/>
</dbReference>
<dbReference type="SUPFAM" id="SSF54106">
    <property type="entry name" value="LysM domain"/>
    <property type="match status" value="1"/>
</dbReference>
<reference evidence="4 5" key="1">
    <citation type="submission" date="2018-03" db="EMBL/GenBank/DDBJ databases">
        <title>Ahniella affigens gen. nov., sp. nov., a gammaproteobacterium isolated from sandy soil near a stream.</title>
        <authorList>
            <person name="Ko Y."/>
            <person name="Kim J.-H."/>
        </authorList>
    </citation>
    <scope>NUCLEOTIDE SEQUENCE [LARGE SCALE GENOMIC DNA]</scope>
    <source>
        <strain evidence="4 5">D13</strain>
    </source>
</reference>
<feature type="domain" description="LysM" evidence="3">
    <location>
        <begin position="427"/>
        <end position="471"/>
    </location>
</feature>
<dbReference type="KEGG" id="xba:C7S18_03610"/>
<organism evidence="4 5">
    <name type="scientific">Ahniella affigens</name>
    <dbReference type="NCBI Taxonomy" id="2021234"/>
    <lineage>
        <taxon>Bacteria</taxon>
        <taxon>Pseudomonadati</taxon>
        <taxon>Pseudomonadota</taxon>
        <taxon>Gammaproteobacteria</taxon>
        <taxon>Lysobacterales</taxon>
        <taxon>Rhodanobacteraceae</taxon>
        <taxon>Ahniella</taxon>
    </lineage>
</organism>
<protein>
    <recommendedName>
        <fullName evidence="3">LysM domain-containing protein</fullName>
    </recommendedName>
</protein>
<dbReference type="RefSeq" id="WP_106890259.1">
    <property type="nucleotide sequence ID" value="NZ_CP027860.1"/>
</dbReference>
<dbReference type="PANTHER" id="PTHR33734">
    <property type="entry name" value="LYSM DOMAIN-CONTAINING GPI-ANCHORED PROTEIN 2"/>
    <property type="match status" value="1"/>
</dbReference>
<name>A0A2P1PNA5_9GAMM</name>
<dbReference type="InterPro" id="IPR008258">
    <property type="entry name" value="Transglycosylase_SLT_dom_1"/>
</dbReference>
<keyword evidence="2" id="KW-0732">Signal</keyword>
<dbReference type="Gene3D" id="1.10.530.10">
    <property type="match status" value="1"/>
</dbReference>
<dbReference type="InterPro" id="IPR018392">
    <property type="entry name" value="LysM"/>
</dbReference>
<dbReference type="AlphaFoldDB" id="A0A2P1PNA5"/>
<dbReference type="Pfam" id="PF01476">
    <property type="entry name" value="LysM"/>
    <property type="match status" value="1"/>
</dbReference>
<reference evidence="4 5" key="2">
    <citation type="submission" date="2018-03" db="EMBL/GenBank/DDBJ databases">
        <authorList>
            <person name="Keele B.F."/>
        </authorList>
    </citation>
    <scope>NUCLEOTIDE SEQUENCE [LARGE SCALE GENOMIC DNA]</scope>
    <source>
        <strain evidence="4 5">D13</strain>
    </source>
</reference>
<dbReference type="CDD" id="cd16894">
    <property type="entry name" value="MltD-like"/>
    <property type="match status" value="1"/>
</dbReference>
<dbReference type="EMBL" id="CP027860">
    <property type="protein sequence ID" value="AVP96330.1"/>
    <property type="molecule type" value="Genomic_DNA"/>
</dbReference>
<gene>
    <name evidence="4" type="ORF">C7S18_03610</name>
</gene>
<keyword evidence="5" id="KW-1185">Reference proteome</keyword>
<evidence type="ECO:0000256" key="1">
    <source>
        <dbReference type="SAM" id="MobiDB-lite"/>
    </source>
</evidence>
<dbReference type="PROSITE" id="PS51782">
    <property type="entry name" value="LYSM"/>
    <property type="match status" value="1"/>
</dbReference>
<dbReference type="SUPFAM" id="SSF53955">
    <property type="entry name" value="Lysozyme-like"/>
    <property type="match status" value="1"/>
</dbReference>
<sequence>MMPEYLICNGARSARRDVTRVLFAFALIMLGACAAPVARPDIAATQDSPSDTAPPLPERDHGATTSVVNDETSPADMAAVAIHQDSLEPDPSAPLPPPDFWNSVRQELVFTRCSNEDALSSRWTRKYAGYPARFQETLNQISPLMQYVARELRAANLPIDFIFLPIVESTYHPHRSRGDWPAGIWQLMPQTARGFGAPMKAQYDGRLDFAQSTFAAMKLLNYLSVQFDQDWKLVNMAFNAGEYRVKRALKGPKGTLLPEPKGLSPITIEHYAKLRALGCLIDQPERFNLTLPPLDPGRELASVNLPEAWPLDFLAHLLKMDVTALHKLNPGLYGTHTPGFPEYRLLLPKFAEDDLLAALAPLSPTYSARWQQVQLADADARAKAALEAGLSQEVYARVNSDGSAKIWLPTGSGQPKVLASDGASAAERHRVRAGDTLWGIARHYRVKVQSLIEWNGLGKKALIKPGQWLRLRARD</sequence>
<dbReference type="InterPro" id="IPR023346">
    <property type="entry name" value="Lysozyme-like_dom_sf"/>
</dbReference>
<evidence type="ECO:0000259" key="3">
    <source>
        <dbReference type="PROSITE" id="PS51782"/>
    </source>
</evidence>
<dbReference type="GO" id="GO:0008932">
    <property type="term" value="F:lytic endotransglycosylase activity"/>
    <property type="evidence" value="ECO:0007669"/>
    <property type="project" value="TreeGrafter"/>
</dbReference>
<dbReference type="SMART" id="SM00257">
    <property type="entry name" value="LysM"/>
    <property type="match status" value="1"/>
</dbReference>
<evidence type="ECO:0000256" key="2">
    <source>
        <dbReference type="SAM" id="SignalP"/>
    </source>
</evidence>
<proteinExistence type="predicted"/>
<dbReference type="Pfam" id="PF01464">
    <property type="entry name" value="SLT"/>
    <property type="match status" value="1"/>
</dbReference>
<dbReference type="CDD" id="cd00118">
    <property type="entry name" value="LysM"/>
    <property type="match status" value="1"/>
</dbReference>
<feature type="signal peptide" evidence="2">
    <location>
        <begin position="1"/>
        <end position="34"/>
    </location>
</feature>
<dbReference type="Proteomes" id="UP000241074">
    <property type="component" value="Chromosome"/>
</dbReference>